<evidence type="ECO:0000256" key="1">
    <source>
        <dbReference type="SAM" id="MobiDB-lite"/>
    </source>
</evidence>
<keyword evidence="3" id="KW-1185">Reference proteome</keyword>
<organism evidence="2 3">
    <name type="scientific">Oryza meyeriana var. granulata</name>
    <dbReference type="NCBI Taxonomy" id="110450"/>
    <lineage>
        <taxon>Eukaryota</taxon>
        <taxon>Viridiplantae</taxon>
        <taxon>Streptophyta</taxon>
        <taxon>Embryophyta</taxon>
        <taxon>Tracheophyta</taxon>
        <taxon>Spermatophyta</taxon>
        <taxon>Magnoliopsida</taxon>
        <taxon>Liliopsida</taxon>
        <taxon>Poales</taxon>
        <taxon>Poaceae</taxon>
        <taxon>BOP clade</taxon>
        <taxon>Oryzoideae</taxon>
        <taxon>Oryzeae</taxon>
        <taxon>Oryzinae</taxon>
        <taxon>Oryza</taxon>
        <taxon>Oryza meyeriana</taxon>
    </lineage>
</organism>
<dbReference type="Proteomes" id="UP000479710">
    <property type="component" value="Unassembled WGS sequence"/>
</dbReference>
<evidence type="ECO:0000313" key="3">
    <source>
        <dbReference type="Proteomes" id="UP000479710"/>
    </source>
</evidence>
<feature type="region of interest" description="Disordered" evidence="1">
    <location>
        <begin position="78"/>
        <end position="113"/>
    </location>
</feature>
<accession>A0A6G1BJ67</accession>
<comment type="caution">
    <text evidence="2">The sequence shown here is derived from an EMBL/GenBank/DDBJ whole genome shotgun (WGS) entry which is preliminary data.</text>
</comment>
<dbReference type="AlphaFoldDB" id="A0A6G1BJ67"/>
<reference evidence="2 3" key="1">
    <citation type="submission" date="2019-11" db="EMBL/GenBank/DDBJ databases">
        <title>Whole genome sequence of Oryza granulata.</title>
        <authorList>
            <person name="Li W."/>
        </authorList>
    </citation>
    <scope>NUCLEOTIDE SEQUENCE [LARGE SCALE GENOMIC DNA]</scope>
    <source>
        <strain evidence="3">cv. Menghai</strain>
        <tissue evidence="2">Leaf</tissue>
    </source>
</reference>
<protein>
    <submittedName>
        <fullName evidence="2">Uncharacterized protein</fullName>
    </submittedName>
</protein>
<sequence length="113" mass="12232">MERQYVHLLVASVKFRSKTTNGTRVSTHHSHLLLLPLSGKHLILVGQVRGRECTNAMGMGEVVAMRYRAVGWRPAGGIPDPIGSSGKAGRHHQIGTEEHRQNGDSAAVKTESG</sequence>
<evidence type="ECO:0000313" key="2">
    <source>
        <dbReference type="EMBL" id="KAF0888098.1"/>
    </source>
</evidence>
<dbReference type="EMBL" id="SPHZ02000012">
    <property type="protein sequence ID" value="KAF0888098.1"/>
    <property type="molecule type" value="Genomic_DNA"/>
</dbReference>
<proteinExistence type="predicted"/>
<name>A0A6G1BJ67_9ORYZ</name>
<gene>
    <name evidence="2" type="ORF">E2562_010806</name>
</gene>